<dbReference type="AlphaFoldDB" id="A0A7K1SZB9"/>
<dbReference type="Proteomes" id="UP000462014">
    <property type="component" value="Unassembled WGS sequence"/>
</dbReference>
<comment type="caution">
    <text evidence="1">The sequence shown here is derived from an EMBL/GenBank/DDBJ whole genome shotgun (WGS) entry which is preliminary data.</text>
</comment>
<dbReference type="NCBIfam" id="NF047401">
    <property type="entry name" value="TA_anti_VapB15"/>
    <property type="match status" value="1"/>
</dbReference>
<accession>A0A7K1SZB9</accession>
<reference evidence="1 2" key="1">
    <citation type="submission" date="2019-12" db="EMBL/GenBank/DDBJ databases">
        <title>Mucilaginibacter sp. HMF7410 genome sequencing and assembly.</title>
        <authorList>
            <person name="Kang H."/>
            <person name="Cha I."/>
            <person name="Kim H."/>
            <person name="Joh K."/>
        </authorList>
    </citation>
    <scope>NUCLEOTIDE SEQUENCE [LARGE SCALE GENOMIC DNA]</scope>
    <source>
        <strain evidence="1 2">HMF7410</strain>
    </source>
</reference>
<gene>
    <name evidence="1" type="ORF">GO621_14130</name>
</gene>
<evidence type="ECO:0000313" key="2">
    <source>
        <dbReference type="Proteomes" id="UP000462014"/>
    </source>
</evidence>
<name>A0A7K1SZB9_9SPHI</name>
<dbReference type="RefSeq" id="WP_157568152.1">
    <property type="nucleotide sequence ID" value="NZ_WPIK01000013.1"/>
</dbReference>
<protein>
    <submittedName>
        <fullName evidence="1">Uncharacterized protein</fullName>
    </submittedName>
</protein>
<keyword evidence="2" id="KW-1185">Reference proteome</keyword>
<sequence>MRTALEVDLTFDQVLALVKQLPKQEKIMLTKELEKEGIETKLSELLRTFRTTDLSLDIINEEVEIVRKQIYDSQKH</sequence>
<organism evidence="1 2">
    <name type="scientific">Mucilaginibacter arboris</name>
    <dbReference type="NCBI Taxonomy" id="2682090"/>
    <lineage>
        <taxon>Bacteria</taxon>
        <taxon>Pseudomonadati</taxon>
        <taxon>Bacteroidota</taxon>
        <taxon>Sphingobacteriia</taxon>
        <taxon>Sphingobacteriales</taxon>
        <taxon>Sphingobacteriaceae</taxon>
        <taxon>Mucilaginibacter</taxon>
    </lineage>
</organism>
<evidence type="ECO:0000313" key="1">
    <source>
        <dbReference type="EMBL" id="MVN22666.1"/>
    </source>
</evidence>
<proteinExistence type="predicted"/>
<dbReference type="EMBL" id="WPIK01000013">
    <property type="protein sequence ID" value="MVN22666.1"/>
    <property type="molecule type" value="Genomic_DNA"/>
</dbReference>